<keyword evidence="14" id="KW-0732">Signal</keyword>
<name>A0A812QKX6_9DINO</name>
<keyword evidence="5 13" id="KW-0349">Heme</keyword>
<dbReference type="GO" id="GO:0020037">
    <property type="term" value="F:heme binding"/>
    <property type="evidence" value="ECO:0007669"/>
    <property type="project" value="InterPro"/>
</dbReference>
<evidence type="ECO:0000256" key="2">
    <source>
        <dbReference type="ARBA" id="ARBA00004456"/>
    </source>
</evidence>
<dbReference type="Pfam" id="PF13442">
    <property type="entry name" value="Cytochrome_CBB3"/>
    <property type="match status" value="1"/>
</dbReference>
<comment type="caution">
    <text evidence="16">The sequence shown here is derived from an EMBL/GenBank/DDBJ whole genome shotgun (WGS) entry which is preliminary data.</text>
</comment>
<keyword evidence="8 13" id="KW-0408">Iron</keyword>
<dbReference type="InterPro" id="IPR023655">
    <property type="entry name" value="Cyt_C6"/>
</dbReference>
<evidence type="ECO:0000256" key="12">
    <source>
        <dbReference type="ARBA" id="ARBA00033211"/>
    </source>
</evidence>
<dbReference type="GO" id="GO:0005506">
    <property type="term" value="F:iron ion binding"/>
    <property type="evidence" value="ECO:0007669"/>
    <property type="project" value="InterPro"/>
</dbReference>
<evidence type="ECO:0000256" key="14">
    <source>
        <dbReference type="SAM" id="SignalP"/>
    </source>
</evidence>
<dbReference type="SUPFAM" id="SSF46626">
    <property type="entry name" value="Cytochrome c"/>
    <property type="match status" value="1"/>
</dbReference>
<dbReference type="AlphaFoldDB" id="A0A812QKX6"/>
<dbReference type="InterPro" id="IPR009056">
    <property type="entry name" value="Cyt_c-like_dom"/>
</dbReference>
<evidence type="ECO:0000256" key="5">
    <source>
        <dbReference type="ARBA" id="ARBA00022617"/>
    </source>
</evidence>
<feature type="domain" description="Cytochrome c" evidence="15">
    <location>
        <begin position="78"/>
        <end position="178"/>
    </location>
</feature>
<organism evidence="16 17">
    <name type="scientific">Symbiodinium natans</name>
    <dbReference type="NCBI Taxonomy" id="878477"/>
    <lineage>
        <taxon>Eukaryota</taxon>
        <taxon>Sar</taxon>
        <taxon>Alveolata</taxon>
        <taxon>Dinophyceae</taxon>
        <taxon>Suessiales</taxon>
        <taxon>Symbiodiniaceae</taxon>
        <taxon>Symbiodinium</taxon>
    </lineage>
</organism>
<evidence type="ECO:0000256" key="4">
    <source>
        <dbReference type="ARBA" id="ARBA00022448"/>
    </source>
</evidence>
<dbReference type="Gene3D" id="1.10.760.10">
    <property type="entry name" value="Cytochrome c-like domain"/>
    <property type="match status" value="2"/>
</dbReference>
<reference evidence="16" key="1">
    <citation type="submission" date="2021-02" db="EMBL/GenBank/DDBJ databases">
        <authorList>
            <person name="Dougan E. K."/>
            <person name="Rhodes N."/>
            <person name="Thang M."/>
            <person name="Chan C."/>
        </authorList>
    </citation>
    <scope>NUCLEOTIDE SEQUENCE</scope>
</reference>
<evidence type="ECO:0000313" key="16">
    <source>
        <dbReference type="EMBL" id="CAE7392245.1"/>
    </source>
</evidence>
<dbReference type="InterPro" id="IPR036909">
    <property type="entry name" value="Cyt_c-like_dom_sf"/>
</dbReference>
<dbReference type="GO" id="GO:0009543">
    <property type="term" value="C:chloroplast thylakoid lumen"/>
    <property type="evidence" value="ECO:0007669"/>
    <property type="project" value="UniProtKB-SubCell"/>
</dbReference>
<keyword evidence="4" id="KW-0813">Transport</keyword>
<evidence type="ECO:0000256" key="11">
    <source>
        <dbReference type="ARBA" id="ARBA00031247"/>
    </source>
</evidence>
<evidence type="ECO:0000256" key="1">
    <source>
        <dbReference type="ARBA" id="ARBA00002347"/>
    </source>
</evidence>
<keyword evidence="17" id="KW-1185">Reference proteome</keyword>
<evidence type="ECO:0000256" key="9">
    <source>
        <dbReference type="ARBA" id="ARBA00023078"/>
    </source>
</evidence>
<accession>A0A812QKX6</accession>
<feature type="chain" id="PRO_5032907617" description="Cytochrome c-553" evidence="14">
    <location>
        <begin position="19"/>
        <end position="181"/>
    </location>
</feature>
<keyword evidence="9" id="KW-0793">Thylakoid</keyword>
<comment type="function">
    <text evidence="1">Functions as an electron carrier between membrane-bound cytochrome b6-f and photosystem I in oxygenic photosynthesis.</text>
</comment>
<comment type="similarity">
    <text evidence="3">Belongs to the cytochrome c family. PetJ subfamily.</text>
</comment>
<gene>
    <name evidence="16" type="primary">petJ</name>
    <name evidence="16" type="ORF">SNAT2548_LOCUS21376</name>
</gene>
<dbReference type="GO" id="GO:0009055">
    <property type="term" value="F:electron transfer activity"/>
    <property type="evidence" value="ECO:0007669"/>
    <property type="project" value="InterPro"/>
</dbReference>
<evidence type="ECO:0000256" key="8">
    <source>
        <dbReference type="ARBA" id="ARBA00023004"/>
    </source>
</evidence>
<evidence type="ECO:0000256" key="13">
    <source>
        <dbReference type="PROSITE-ProRule" id="PRU00433"/>
    </source>
</evidence>
<dbReference type="PRINTS" id="PR00605">
    <property type="entry name" value="CYTCHROMECIC"/>
</dbReference>
<sequence>MSRAVFVAGAALLLGASCFVLPGSTPRGAPEAQVSTGRAAGAAAPEAESATAAFSPLALGAALGLLAAVVGGRPALAADLENGEAIFNGNCTACHANGNNSIVAEKKLKPGKIRKALNVFNDDISCLLKKEALVQYGKYDVQAIMSQVTNGNGAMPAFGDKLGPDDIEDVANYVYSKADKW</sequence>
<evidence type="ECO:0000256" key="7">
    <source>
        <dbReference type="ARBA" id="ARBA00022982"/>
    </source>
</evidence>
<dbReference type="PANTHER" id="PTHR34688:SF2">
    <property type="entry name" value="CYTOCHROME C6, CHLOROPLASTIC"/>
    <property type="match status" value="1"/>
</dbReference>
<keyword evidence="7" id="KW-0249">Electron transport</keyword>
<evidence type="ECO:0000256" key="10">
    <source>
        <dbReference type="ARBA" id="ARBA00030448"/>
    </source>
</evidence>
<dbReference type="PANTHER" id="PTHR34688">
    <property type="entry name" value="CYTOCHROME C6, CHLOROPLASTIC"/>
    <property type="match status" value="1"/>
</dbReference>
<keyword evidence="6 13" id="KW-0479">Metal-binding</keyword>
<dbReference type="OrthoDB" id="1930491at2759"/>
<feature type="signal peptide" evidence="14">
    <location>
        <begin position="1"/>
        <end position="18"/>
    </location>
</feature>
<evidence type="ECO:0000313" key="17">
    <source>
        <dbReference type="Proteomes" id="UP000604046"/>
    </source>
</evidence>
<dbReference type="Proteomes" id="UP000604046">
    <property type="component" value="Unassembled WGS sequence"/>
</dbReference>
<dbReference type="PROSITE" id="PS51257">
    <property type="entry name" value="PROKAR_LIPOPROTEIN"/>
    <property type="match status" value="1"/>
</dbReference>
<evidence type="ECO:0000256" key="6">
    <source>
        <dbReference type="ARBA" id="ARBA00022723"/>
    </source>
</evidence>
<comment type="subcellular location">
    <subcellularLocation>
        <location evidence="2">Plastid</location>
        <location evidence="2">Chloroplast thylakoid lumen</location>
    </subcellularLocation>
</comment>
<dbReference type="PROSITE" id="PS51007">
    <property type="entry name" value="CYTC"/>
    <property type="match status" value="1"/>
</dbReference>
<dbReference type="EMBL" id="CAJNDS010002250">
    <property type="protein sequence ID" value="CAE7392245.1"/>
    <property type="molecule type" value="Genomic_DNA"/>
</dbReference>
<protein>
    <recommendedName>
        <fullName evidence="12">Cytochrome c-553</fullName>
    </recommendedName>
    <alternativeName>
        <fullName evidence="11">Cytochrome c553</fullName>
    </alternativeName>
    <alternativeName>
        <fullName evidence="10">Soluble cytochrome f</fullName>
    </alternativeName>
</protein>
<evidence type="ECO:0000256" key="3">
    <source>
        <dbReference type="ARBA" id="ARBA00009650"/>
    </source>
</evidence>
<dbReference type="InterPro" id="IPR008168">
    <property type="entry name" value="Cyt_C_IC"/>
</dbReference>
<proteinExistence type="inferred from homology"/>
<evidence type="ECO:0000259" key="15">
    <source>
        <dbReference type="PROSITE" id="PS51007"/>
    </source>
</evidence>